<feature type="domain" description="RRM" evidence="4">
    <location>
        <begin position="13"/>
        <end position="88"/>
    </location>
</feature>
<evidence type="ECO:0000256" key="3">
    <source>
        <dbReference type="PROSITE-ProRule" id="PRU00176"/>
    </source>
</evidence>
<dbReference type="Pfam" id="PF00076">
    <property type="entry name" value="RRM_1"/>
    <property type="match status" value="2"/>
</dbReference>
<name>A0AAV2R5R9_MEGNR</name>
<keyword evidence="6" id="KW-1185">Reference proteome</keyword>
<dbReference type="GO" id="GO:0003730">
    <property type="term" value="F:mRNA 3'-UTR binding"/>
    <property type="evidence" value="ECO:0007669"/>
    <property type="project" value="TreeGrafter"/>
</dbReference>
<dbReference type="Gene3D" id="3.30.70.330">
    <property type="match status" value="2"/>
</dbReference>
<keyword evidence="1" id="KW-0677">Repeat</keyword>
<comment type="caution">
    <text evidence="5">The sequence shown here is derived from an EMBL/GenBank/DDBJ whole genome shotgun (WGS) entry which is preliminary data.</text>
</comment>
<dbReference type="SUPFAM" id="SSF54928">
    <property type="entry name" value="RNA-binding domain, RBD"/>
    <property type="match status" value="2"/>
</dbReference>
<keyword evidence="2 3" id="KW-0694">RNA-binding</keyword>
<evidence type="ECO:0000256" key="2">
    <source>
        <dbReference type="ARBA" id="ARBA00022884"/>
    </source>
</evidence>
<reference evidence="5 6" key="1">
    <citation type="submission" date="2024-05" db="EMBL/GenBank/DDBJ databases">
        <authorList>
            <person name="Wallberg A."/>
        </authorList>
    </citation>
    <scope>NUCLEOTIDE SEQUENCE [LARGE SCALE GENOMIC DNA]</scope>
</reference>
<feature type="domain" description="RRM" evidence="4">
    <location>
        <begin position="104"/>
        <end position="181"/>
    </location>
</feature>
<dbReference type="InterPro" id="IPR000504">
    <property type="entry name" value="RRM_dom"/>
</dbReference>
<evidence type="ECO:0000313" key="5">
    <source>
        <dbReference type="EMBL" id="CAL4112423.1"/>
    </source>
</evidence>
<dbReference type="PROSITE" id="PS50102">
    <property type="entry name" value="RRM"/>
    <property type="match status" value="2"/>
</dbReference>
<dbReference type="SMART" id="SM00360">
    <property type="entry name" value="RRM"/>
    <property type="match status" value="2"/>
</dbReference>
<accession>A0AAV2R5R9</accession>
<dbReference type="InterPro" id="IPR012677">
    <property type="entry name" value="Nucleotide-bd_a/b_plait_sf"/>
</dbReference>
<dbReference type="Proteomes" id="UP001497623">
    <property type="component" value="Unassembled WGS sequence"/>
</dbReference>
<dbReference type="EMBL" id="CAXKWB010015008">
    <property type="protein sequence ID" value="CAL4112423.1"/>
    <property type="molecule type" value="Genomic_DNA"/>
</dbReference>
<dbReference type="PANTHER" id="PTHR48026:SF14">
    <property type="entry name" value="HETEROGENEOUS NUCLEAR RIBONUCLEOPROTEIN A1"/>
    <property type="match status" value="1"/>
</dbReference>
<feature type="non-terminal residue" evidence="5">
    <location>
        <position position="189"/>
    </location>
</feature>
<dbReference type="GO" id="GO:0098687">
    <property type="term" value="C:chromosomal region"/>
    <property type="evidence" value="ECO:0007669"/>
    <property type="project" value="UniProtKB-ARBA"/>
</dbReference>
<protein>
    <recommendedName>
        <fullName evidence="4">RRM domain-containing protein</fullName>
    </recommendedName>
</protein>
<dbReference type="PANTHER" id="PTHR48026">
    <property type="entry name" value="HOMOLOGOUS TO DROSOPHILA SQD (SQUID) PROTEIN"/>
    <property type="match status" value="1"/>
</dbReference>
<organism evidence="5 6">
    <name type="scientific">Meganyctiphanes norvegica</name>
    <name type="common">Northern krill</name>
    <name type="synonym">Thysanopoda norvegica</name>
    <dbReference type="NCBI Taxonomy" id="48144"/>
    <lineage>
        <taxon>Eukaryota</taxon>
        <taxon>Metazoa</taxon>
        <taxon>Ecdysozoa</taxon>
        <taxon>Arthropoda</taxon>
        <taxon>Crustacea</taxon>
        <taxon>Multicrustacea</taxon>
        <taxon>Malacostraca</taxon>
        <taxon>Eumalacostraca</taxon>
        <taxon>Eucarida</taxon>
        <taxon>Euphausiacea</taxon>
        <taxon>Euphausiidae</taxon>
        <taxon>Meganyctiphanes</taxon>
    </lineage>
</organism>
<proteinExistence type="predicted"/>
<sequence>MPNDDYDEPEYLRKLFIGNLSFNTTDDSLKEFFEEFGQVVDVVVMKDKQTQRSRGFGFVTFSVSSMVDEVQKKRPHKIDGRVVETKRVVPKDEVGKPESKMQVKKLFIGGIKGDMTEDDLRETFGQFGNVVSASIPKDRQTQKPRSFAFVDFDDCDTVDKVCLHKDIEVKGRRVDIRKAVDKEEMRKQE</sequence>
<dbReference type="GO" id="GO:0071013">
    <property type="term" value="C:catalytic step 2 spliceosome"/>
    <property type="evidence" value="ECO:0007669"/>
    <property type="project" value="TreeGrafter"/>
</dbReference>
<gene>
    <name evidence="5" type="ORF">MNOR_LOCUS19890</name>
</gene>
<dbReference type="AlphaFoldDB" id="A0AAV2R5R9"/>
<dbReference type="FunFam" id="3.30.70.330:FF:000040">
    <property type="entry name" value="Heterogeneous nuclear ribonucleoprotein A2/B1"/>
    <property type="match status" value="1"/>
</dbReference>
<evidence type="ECO:0000259" key="4">
    <source>
        <dbReference type="PROSITE" id="PS50102"/>
    </source>
</evidence>
<evidence type="ECO:0000313" key="6">
    <source>
        <dbReference type="Proteomes" id="UP001497623"/>
    </source>
</evidence>
<dbReference type="GO" id="GO:0000398">
    <property type="term" value="P:mRNA splicing, via spliceosome"/>
    <property type="evidence" value="ECO:0007669"/>
    <property type="project" value="TreeGrafter"/>
</dbReference>
<evidence type="ECO:0000256" key="1">
    <source>
        <dbReference type="ARBA" id="ARBA00022737"/>
    </source>
</evidence>
<dbReference type="InterPro" id="IPR035979">
    <property type="entry name" value="RBD_domain_sf"/>
</dbReference>